<dbReference type="InterPro" id="IPR043502">
    <property type="entry name" value="DNA/RNA_pol_sf"/>
</dbReference>
<dbReference type="GO" id="GO:0003684">
    <property type="term" value="F:damaged DNA binding"/>
    <property type="evidence" value="ECO:0007669"/>
    <property type="project" value="InterPro"/>
</dbReference>
<feature type="compositionally biased region" description="Basic residues" evidence="2">
    <location>
        <begin position="665"/>
        <end position="678"/>
    </location>
</feature>
<dbReference type="AlphaFoldDB" id="A0A182HJ46"/>
<keyword evidence="4" id="KW-1185">Reference proteome</keyword>
<dbReference type="EMBL" id="APCN01002124">
    <property type="status" value="NOT_ANNOTATED_CDS"/>
    <property type="molecule type" value="Genomic_DNA"/>
</dbReference>
<dbReference type="Gene3D" id="3.30.1490.100">
    <property type="entry name" value="DNA polymerase, Y-family, little finger domain"/>
    <property type="match status" value="1"/>
</dbReference>
<dbReference type="FunFam" id="3.30.1490.100:FF:000013">
    <property type="entry name" value="DNApol-iota, isoform A"/>
    <property type="match status" value="1"/>
</dbReference>
<protein>
    <submittedName>
        <fullName evidence="3">Uncharacterized protein</fullName>
    </submittedName>
</protein>
<dbReference type="InterPro" id="IPR001126">
    <property type="entry name" value="UmuC"/>
</dbReference>
<evidence type="ECO:0000313" key="3">
    <source>
        <dbReference type="EnsemblMetazoa" id="AARA001259-PA"/>
    </source>
</evidence>
<dbReference type="PIRSF" id="PIRSF036603">
    <property type="entry name" value="DPol_eta"/>
    <property type="match status" value="1"/>
</dbReference>
<dbReference type="Gene3D" id="3.40.1170.60">
    <property type="match status" value="1"/>
</dbReference>
<dbReference type="InterPro" id="IPR036775">
    <property type="entry name" value="DNA_pol_Y-fam_lit_finger_sf"/>
</dbReference>
<dbReference type="PANTHER" id="PTHR46404:SF1">
    <property type="entry name" value="DNA POLYMERASE IOTA"/>
    <property type="match status" value="1"/>
</dbReference>
<dbReference type="EnsemblMetazoa" id="AARA001259-RA">
    <property type="protein sequence ID" value="AARA001259-PA"/>
    <property type="gene ID" value="AARA001259"/>
</dbReference>
<evidence type="ECO:0000313" key="4">
    <source>
        <dbReference type="Proteomes" id="UP000075840"/>
    </source>
</evidence>
<dbReference type="VEuPathDB" id="VectorBase:AARA21_002553"/>
<feature type="compositionally biased region" description="Low complexity" evidence="2">
    <location>
        <begin position="563"/>
        <end position="594"/>
    </location>
</feature>
<dbReference type="GO" id="GO:0006281">
    <property type="term" value="P:DNA repair"/>
    <property type="evidence" value="ECO:0007669"/>
    <property type="project" value="InterPro"/>
</dbReference>
<feature type="region of interest" description="Disordered" evidence="2">
    <location>
        <begin position="632"/>
        <end position="699"/>
    </location>
</feature>
<name>A0A182HJ46_ANOAR</name>
<feature type="region of interest" description="Disordered" evidence="2">
    <location>
        <begin position="731"/>
        <end position="839"/>
    </location>
</feature>
<keyword evidence="1" id="KW-0808">Transferase</keyword>
<feature type="compositionally biased region" description="Low complexity" evidence="2">
    <location>
        <begin position="820"/>
        <end position="830"/>
    </location>
</feature>
<dbReference type="Gene3D" id="3.30.70.270">
    <property type="match status" value="1"/>
</dbReference>
<feature type="region of interest" description="Disordered" evidence="2">
    <location>
        <begin position="556"/>
        <end position="594"/>
    </location>
</feature>
<evidence type="ECO:0000256" key="2">
    <source>
        <dbReference type="SAM" id="MobiDB-lite"/>
    </source>
</evidence>
<dbReference type="Gene3D" id="1.10.150.20">
    <property type="entry name" value="5' to 3' exonuclease, C-terminal subdomain"/>
    <property type="match status" value="1"/>
</dbReference>
<dbReference type="FunFam" id="3.40.1170.60:FF:000006">
    <property type="entry name" value="DNA polymerase iota"/>
    <property type="match status" value="1"/>
</dbReference>
<organism evidence="3 4">
    <name type="scientific">Anopheles arabiensis</name>
    <name type="common">Mosquito</name>
    <dbReference type="NCBI Taxonomy" id="7173"/>
    <lineage>
        <taxon>Eukaryota</taxon>
        <taxon>Metazoa</taxon>
        <taxon>Ecdysozoa</taxon>
        <taxon>Arthropoda</taxon>
        <taxon>Hexapoda</taxon>
        <taxon>Insecta</taxon>
        <taxon>Pterygota</taxon>
        <taxon>Neoptera</taxon>
        <taxon>Endopterygota</taxon>
        <taxon>Diptera</taxon>
        <taxon>Nematocera</taxon>
        <taxon>Culicoidea</taxon>
        <taxon>Culicidae</taxon>
        <taxon>Anophelinae</taxon>
        <taxon>Anopheles</taxon>
    </lineage>
</organism>
<accession>A0A182HJ46</accession>
<dbReference type="Pfam" id="PF11799">
    <property type="entry name" value="IMS_C"/>
    <property type="match status" value="1"/>
</dbReference>
<feature type="compositionally biased region" description="Low complexity" evidence="2">
    <location>
        <begin position="638"/>
        <end position="651"/>
    </location>
</feature>
<dbReference type="SUPFAM" id="SSF100879">
    <property type="entry name" value="Lesion bypass DNA polymerase (Y-family), little finger domain"/>
    <property type="match status" value="1"/>
</dbReference>
<dbReference type="GO" id="GO:0003887">
    <property type="term" value="F:DNA-directed DNA polymerase activity"/>
    <property type="evidence" value="ECO:0007669"/>
    <property type="project" value="TreeGrafter"/>
</dbReference>
<dbReference type="SUPFAM" id="SSF56672">
    <property type="entry name" value="DNA/RNA polymerases"/>
    <property type="match status" value="1"/>
</dbReference>
<dbReference type="VEuPathDB" id="VectorBase:AARA001259"/>
<dbReference type="Gene3D" id="6.10.250.1630">
    <property type="match status" value="1"/>
</dbReference>
<dbReference type="InterPro" id="IPR017961">
    <property type="entry name" value="DNA_pol_Y-fam_little_finger"/>
</dbReference>
<dbReference type="Pfam" id="PF14377">
    <property type="entry name" value="UBM"/>
    <property type="match status" value="1"/>
</dbReference>
<dbReference type="PROSITE" id="PS50173">
    <property type="entry name" value="UMUC"/>
    <property type="match status" value="1"/>
</dbReference>
<dbReference type="PANTHER" id="PTHR46404">
    <property type="entry name" value="DNA POLYMERASE IOTA"/>
    <property type="match status" value="1"/>
</dbReference>
<feature type="compositionally biased region" description="Low complexity" evidence="2">
    <location>
        <begin position="731"/>
        <end position="743"/>
    </location>
</feature>
<feature type="region of interest" description="Disordered" evidence="2">
    <location>
        <begin position="497"/>
        <end position="516"/>
    </location>
</feature>
<dbReference type="GO" id="GO:0019985">
    <property type="term" value="P:translesion synthesis"/>
    <property type="evidence" value="ECO:0007669"/>
    <property type="project" value="TreeGrafter"/>
</dbReference>
<sequence>MDGAKDTDDEECVHPRVIIHIDMDYYYAQVEEVLNPSLKDKPFAVKQRFCVVTSNYIAREKGIKKLQPVKEALAACPELVLLNGEDITKYKAMSVRINEIMHRFTPHVEKLGLDENYLDVTELIAERLEQLEGAGDSAALAKLDFVQGFIHPPRTDESSALDPPSHRETDRDLFRRCCCCGCDRRLILATHLAQEIRDSIFQELGLRCCAGIAHNKLLAKLVGAVHKQNKQTVLLPTHATAFVASLGSVRSLTGIGEKTAQTLADSCGISTVTDLQCIELDRLTKHLGYEQAVRLKQLALGRDDTVVRQTGKPKSVGLEDSCPSISVRADAEDKFRHLLVRLVKNIADDGRVPIAIKVTVRKYDLAKRTTHRESKQDKLLPSMFRHVGGRLVLADGAQEKILTIVMKVFERMVDLRQPFNITLLGLSFFKFQERRIGSKSIANFLIKKSDIEVQSITNLSNESITLSDISFCSNKSALSLSAMDCEPCCSSDAGSVASLSGSESDAEPSPKKSRRLLFCQGRRPASTQDRHYGNSEPDETTLSKLRVADLRLNSKEFDQDAHPSGGTTAVAAASSSSSPSSGAPMDVSTTSSTAATTAAKQTSFFRERIATDASSSCTVLRPAAGASNDCSMATAAGSSSSKMEVSVSSPSAAGCDRGASGDHQQHHHHHHHHHHHSHYQGEQKNHHSKSTNLLPPSVDPEVFHALPADVQQELLANWRRANGAGMLVTAGGSSSAAGMAPSSKPNLLGPGASGSPNSTHSNNSTTNSSSSSSSSSSSNSSVPSTNAATTTDGLRFRHQESPATRAKRFVGLGDGDGEPSSFSTSLLRRSFTQRDGTNL</sequence>
<reference evidence="3" key="1">
    <citation type="submission" date="2022-08" db="UniProtKB">
        <authorList>
            <consortium name="EnsemblMetazoa"/>
        </authorList>
    </citation>
    <scope>IDENTIFICATION</scope>
    <source>
        <strain evidence="3">Dongola</strain>
    </source>
</reference>
<feature type="compositionally biased region" description="Low complexity" evidence="2">
    <location>
        <begin position="753"/>
        <end position="791"/>
    </location>
</feature>
<dbReference type="InterPro" id="IPR025527">
    <property type="entry name" value="HUWE1/Rev1_UBM"/>
</dbReference>
<proteinExistence type="predicted"/>
<dbReference type="InterPro" id="IPR043128">
    <property type="entry name" value="Rev_trsase/Diguanyl_cyclase"/>
</dbReference>
<dbReference type="Proteomes" id="UP000075840">
    <property type="component" value="Unassembled WGS sequence"/>
</dbReference>
<dbReference type="Pfam" id="PF00817">
    <property type="entry name" value="IMS"/>
    <property type="match status" value="1"/>
</dbReference>
<evidence type="ECO:0000256" key="1">
    <source>
        <dbReference type="ARBA" id="ARBA00022679"/>
    </source>
</evidence>